<evidence type="ECO:0000313" key="1">
    <source>
        <dbReference type="EMBL" id="KEO61134.1"/>
    </source>
</evidence>
<dbReference type="EMBL" id="AUNB01000010">
    <property type="protein sequence ID" value="KEO61134.1"/>
    <property type="molecule type" value="Genomic_DNA"/>
</dbReference>
<accession>A0A074JXG2</accession>
<protein>
    <submittedName>
        <fullName evidence="1">Uncharacterized protein</fullName>
    </submittedName>
</protein>
<gene>
    <name evidence="1" type="ORF">DT23_10385</name>
</gene>
<name>A0A074JXG2_9RHOB</name>
<proteinExistence type="predicted"/>
<dbReference type="Proteomes" id="UP000027471">
    <property type="component" value="Unassembled WGS sequence"/>
</dbReference>
<keyword evidence="2" id="KW-1185">Reference proteome</keyword>
<reference evidence="1 2" key="1">
    <citation type="journal article" date="2015" name="Antonie Van Leeuwenhoek">
        <title>Thioclava indica sp. nov., isolated from surface seawater of the Indian Ocean.</title>
        <authorList>
            <person name="Liu Y."/>
            <person name="Lai Q."/>
            <person name="Du J."/>
            <person name="Xu H."/>
            <person name="Jiang L."/>
            <person name="Shao Z."/>
        </authorList>
    </citation>
    <scope>NUCLEOTIDE SEQUENCE [LARGE SCALE GENOMIC DNA]</scope>
    <source>
        <strain evidence="1 2">DT23-4</strain>
    </source>
</reference>
<organism evidence="1 2">
    <name type="scientific">Thioclava indica</name>
    <dbReference type="NCBI Taxonomy" id="1353528"/>
    <lineage>
        <taxon>Bacteria</taxon>
        <taxon>Pseudomonadati</taxon>
        <taxon>Pseudomonadota</taxon>
        <taxon>Alphaproteobacteria</taxon>
        <taxon>Rhodobacterales</taxon>
        <taxon>Paracoccaceae</taxon>
        <taxon>Thioclava</taxon>
    </lineage>
</organism>
<evidence type="ECO:0000313" key="2">
    <source>
        <dbReference type="Proteomes" id="UP000027471"/>
    </source>
</evidence>
<sequence length="81" mass="9010">MLPGIGRLGAGSCTIRSQRRQDFLIRAICPLVLLIEQFLCEAGIAARHGSRLRGRAAAEVGPFPSWSSWTAHEYGHLRLFY</sequence>
<dbReference type="STRING" id="1353528.DT23_10385"/>
<comment type="caution">
    <text evidence="1">The sequence shown here is derived from an EMBL/GenBank/DDBJ whole genome shotgun (WGS) entry which is preliminary data.</text>
</comment>
<dbReference type="AlphaFoldDB" id="A0A074JXG2"/>